<reference evidence="1" key="1">
    <citation type="submission" date="2015-11" db="EMBL/GenBank/DDBJ databases">
        <title>De novo transcriptome assembly of four potential Pierce s Disease insect vectors from Arizona vineyards.</title>
        <authorList>
            <person name="Tassone E.E."/>
        </authorList>
    </citation>
    <scope>NUCLEOTIDE SEQUENCE</scope>
</reference>
<accession>A0A1B6IW92</accession>
<dbReference type="EMBL" id="GECU01016500">
    <property type="protein sequence ID" value="JAS91206.1"/>
    <property type="molecule type" value="Transcribed_RNA"/>
</dbReference>
<dbReference type="AlphaFoldDB" id="A0A1B6IW92"/>
<protein>
    <submittedName>
        <fullName evidence="1">Uncharacterized protein</fullName>
    </submittedName>
</protein>
<name>A0A1B6IW92_9HEMI</name>
<feature type="non-terminal residue" evidence="1">
    <location>
        <position position="1"/>
    </location>
</feature>
<organism evidence="1">
    <name type="scientific">Homalodisca liturata</name>
    <dbReference type="NCBI Taxonomy" id="320908"/>
    <lineage>
        <taxon>Eukaryota</taxon>
        <taxon>Metazoa</taxon>
        <taxon>Ecdysozoa</taxon>
        <taxon>Arthropoda</taxon>
        <taxon>Hexapoda</taxon>
        <taxon>Insecta</taxon>
        <taxon>Pterygota</taxon>
        <taxon>Neoptera</taxon>
        <taxon>Paraneoptera</taxon>
        <taxon>Hemiptera</taxon>
        <taxon>Auchenorrhyncha</taxon>
        <taxon>Membracoidea</taxon>
        <taxon>Cicadellidae</taxon>
        <taxon>Cicadellinae</taxon>
        <taxon>Proconiini</taxon>
        <taxon>Homalodisca</taxon>
    </lineage>
</organism>
<sequence>STHRKLNPENLNHLKHLLASEFWEDVYNSPDVNQAYNLFIGKTTTLLNTASPLQKSRPIGKQKLKSTLTNSDEACRLREEYLQALNNQILHGREEDKTLTATKKREYDLKLKQLNQQDTSKYIQEAGNKQK</sequence>
<evidence type="ECO:0000313" key="1">
    <source>
        <dbReference type="EMBL" id="JAS91206.1"/>
    </source>
</evidence>
<proteinExistence type="predicted"/>
<gene>
    <name evidence="1" type="ORF">g.4151</name>
</gene>
<feature type="non-terminal residue" evidence="1">
    <location>
        <position position="131"/>
    </location>
</feature>